<dbReference type="InterPro" id="IPR012910">
    <property type="entry name" value="Plug_dom"/>
</dbReference>
<dbReference type="RefSeq" id="WP_130142461.1">
    <property type="nucleotide sequence ID" value="NZ_SGIT01000003.1"/>
</dbReference>
<keyword evidence="2 7" id="KW-0813">Transport</keyword>
<keyword evidence="4 7" id="KW-0812">Transmembrane</keyword>
<comment type="similarity">
    <text evidence="7">Belongs to the TonB-dependent receptor family.</text>
</comment>
<dbReference type="Gene3D" id="2.170.130.10">
    <property type="entry name" value="TonB-dependent receptor, plug domain"/>
    <property type="match status" value="1"/>
</dbReference>
<accession>A0A4Q6XR35</accession>
<keyword evidence="10" id="KW-0675">Receptor</keyword>
<evidence type="ECO:0000256" key="8">
    <source>
        <dbReference type="SAM" id="SignalP"/>
    </source>
</evidence>
<evidence type="ECO:0000256" key="3">
    <source>
        <dbReference type="ARBA" id="ARBA00022452"/>
    </source>
</evidence>
<dbReference type="GO" id="GO:0009279">
    <property type="term" value="C:cell outer membrane"/>
    <property type="evidence" value="ECO:0007669"/>
    <property type="project" value="UniProtKB-SubCell"/>
</dbReference>
<dbReference type="SUPFAM" id="SSF56935">
    <property type="entry name" value="Porins"/>
    <property type="match status" value="1"/>
</dbReference>
<dbReference type="Pfam" id="PF13715">
    <property type="entry name" value="CarbopepD_reg_2"/>
    <property type="match status" value="1"/>
</dbReference>
<gene>
    <name evidence="10" type="ORF">EWE74_15190</name>
</gene>
<evidence type="ECO:0000256" key="6">
    <source>
        <dbReference type="ARBA" id="ARBA00023237"/>
    </source>
</evidence>
<dbReference type="Pfam" id="PF07715">
    <property type="entry name" value="Plug"/>
    <property type="match status" value="1"/>
</dbReference>
<evidence type="ECO:0000256" key="2">
    <source>
        <dbReference type="ARBA" id="ARBA00022448"/>
    </source>
</evidence>
<evidence type="ECO:0000256" key="5">
    <source>
        <dbReference type="ARBA" id="ARBA00023136"/>
    </source>
</evidence>
<dbReference type="NCBIfam" id="TIGR04057">
    <property type="entry name" value="SusC_RagA_signa"/>
    <property type="match status" value="1"/>
</dbReference>
<organism evidence="10 11">
    <name type="scientific">Sphingobacterium corticibacterium</name>
    <dbReference type="NCBI Taxonomy" id="2484746"/>
    <lineage>
        <taxon>Bacteria</taxon>
        <taxon>Pseudomonadati</taxon>
        <taxon>Bacteroidota</taxon>
        <taxon>Sphingobacteriia</taxon>
        <taxon>Sphingobacteriales</taxon>
        <taxon>Sphingobacteriaceae</taxon>
        <taxon>Sphingobacterium</taxon>
    </lineage>
</organism>
<dbReference type="InterPro" id="IPR036942">
    <property type="entry name" value="Beta-barrel_TonB_sf"/>
</dbReference>
<comment type="caution">
    <text evidence="10">The sequence shown here is derived from an EMBL/GenBank/DDBJ whole genome shotgun (WGS) entry which is preliminary data.</text>
</comment>
<dbReference type="InterPro" id="IPR039426">
    <property type="entry name" value="TonB-dep_rcpt-like"/>
</dbReference>
<keyword evidence="5 7" id="KW-0472">Membrane</keyword>
<keyword evidence="3 7" id="KW-1134">Transmembrane beta strand</keyword>
<evidence type="ECO:0000259" key="9">
    <source>
        <dbReference type="Pfam" id="PF07715"/>
    </source>
</evidence>
<reference evidence="10 11" key="1">
    <citation type="submission" date="2019-02" db="EMBL/GenBank/DDBJ databases">
        <authorList>
            <person name="Li Y."/>
        </authorList>
    </citation>
    <scope>NUCLEOTIDE SEQUENCE [LARGE SCALE GENOMIC DNA]</scope>
    <source>
        <strain evidence="10 11">30C10-4-7</strain>
    </source>
</reference>
<evidence type="ECO:0000256" key="7">
    <source>
        <dbReference type="PROSITE-ProRule" id="PRU01360"/>
    </source>
</evidence>
<evidence type="ECO:0000313" key="10">
    <source>
        <dbReference type="EMBL" id="RZF58676.1"/>
    </source>
</evidence>
<keyword evidence="8" id="KW-0732">Signal</keyword>
<feature type="domain" description="TonB-dependent receptor plug" evidence="9">
    <location>
        <begin position="121"/>
        <end position="223"/>
    </location>
</feature>
<dbReference type="SUPFAM" id="SSF49464">
    <property type="entry name" value="Carboxypeptidase regulatory domain-like"/>
    <property type="match status" value="1"/>
</dbReference>
<dbReference type="InterPro" id="IPR008969">
    <property type="entry name" value="CarboxyPept-like_regulatory"/>
</dbReference>
<dbReference type="OrthoDB" id="9768177at2"/>
<evidence type="ECO:0000313" key="11">
    <source>
        <dbReference type="Proteomes" id="UP000292855"/>
    </source>
</evidence>
<dbReference type="Gene3D" id="2.60.40.1120">
    <property type="entry name" value="Carboxypeptidase-like, regulatory domain"/>
    <property type="match status" value="1"/>
</dbReference>
<keyword evidence="11" id="KW-1185">Reference proteome</keyword>
<dbReference type="Proteomes" id="UP000292855">
    <property type="component" value="Unassembled WGS sequence"/>
</dbReference>
<protein>
    <submittedName>
        <fullName evidence="10">TonB-dependent receptor</fullName>
    </submittedName>
</protein>
<evidence type="ECO:0000256" key="4">
    <source>
        <dbReference type="ARBA" id="ARBA00022692"/>
    </source>
</evidence>
<name>A0A4Q6XR35_9SPHI</name>
<dbReference type="EMBL" id="SGIT01000003">
    <property type="protein sequence ID" value="RZF58676.1"/>
    <property type="molecule type" value="Genomic_DNA"/>
</dbReference>
<dbReference type="Gene3D" id="2.40.170.20">
    <property type="entry name" value="TonB-dependent receptor, beta-barrel domain"/>
    <property type="match status" value="1"/>
</dbReference>
<dbReference type="PROSITE" id="PS52016">
    <property type="entry name" value="TONB_DEPENDENT_REC_3"/>
    <property type="match status" value="1"/>
</dbReference>
<evidence type="ECO:0000256" key="1">
    <source>
        <dbReference type="ARBA" id="ARBA00004571"/>
    </source>
</evidence>
<feature type="signal peptide" evidence="8">
    <location>
        <begin position="1"/>
        <end position="26"/>
    </location>
</feature>
<dbReference type="InterPro" id="IPR023996">
    <property type="entry name" value="TonB-dep_OMP_SusC/RagA"/>
</dbReference>
<proteinExistence type="inferred from homology"/>
<dbReference type="InterPro" id="IPR023997">
    <property type="entry name" value="TonB-dep_OMP_SusC/RagA_CS"/>
</dbReference>
<dbReference type="InterPro" id="IPR037066">
    <property type="entry name" value="Plug_dom_sf"/>
</dbReference>
<dbReference type="NCBIfam" id="TIGR04056">
    <property type="entry name" value="OMP_RagA_SusC"/>
    <property type="match status" value="1"/>
</dbReference>
<comment type="subcellular location">
    <subcellularLocation>
        <location evidence="1 7">Cell outer membrane</location>
        <topology evidence="1 7">Multi-pass membrane protein</topology>
    </subcellularLocation>
</comment>
<keyword evidence="6 7" id="KW-0998">Cell outer membrane</keyword>
<sequence length="1047" mass="114994">MRRKRQFYHQSILLLLALCVSSYAWAQSIRGKVVSSATGDAISGASVQVGGQQVSTQTDATGNFTLSASLPVTLKVSYVGYKAQEIHVTQPDALLIQLEIETSDLEEVVVIGYGAQKKKLTTGANLRVEGEDLEKRNQINPLQALQGQAPGVSITSTSGQPGADMRVVVRGLGTIGNSGPLYVIDGIPGGDISILNPADIVSIDVLKDAASAAIYGSQAANGVVLVTTKMGTSGRSQLAIDAFAGIQNVGRIMPMLNASQYKTIMNEQALNSGASLIDFDAMDDLADTEWLSHMFSDNAKMQNYNLGLTGGSENSVYAMSLNYIGQEGVAGGKDVSNYDRYGFRINSEHKLLDKFLTIGQHLNFNYIRNNGINVGNQYNNTLRGAFATSPLSPVYSSNNRFGIPYNDTSNSPWYTGDGNPYGSMMINSNNANDAQRMLADIYAEIEPFPGLKIRSIGGFNYHASEYRSFTPLYQLSAYAYNTDHTTVNQSMGKGHTMTWTNTATYDFTVADDHRFTAMLGMESQRYQGTSLSGSNWNLLSQFNDFAHAYLDNTTGQAHLDDDGNIVETRFVNGRPDNVYRRVSYFGRAEYNFKEKYILNATLRGDGSSKFASGNRWGYFPSVSAGWIVSSEDFFQGAGNTVNFLKLRASWGQVGNQDIADFQFASPINTSTGWTSDNPAAHYVFGTSNFNVPGAYPSRLSNPLLTWETSEQTNVGIDARFLTNRLDVVADFYIKNTKDWLVQPPILATAGAGAPFINGGSVKNTGVELGLSWNDRIGEVAYRAGLNGAYNKNKVGLIPTEDGIIHGQINMLYDNSEEFYRAQNGYAIGYFWGYETAGLFQSEADIESWRNQGYGILQPDVKPGDVKYVDQNNDGVINAGDKVDIGVGMPNFTFGFNVGVNYKNFDLSVDAYGVAGNKIVQSYRNHTNKQANYTTRALDRWTGEGTSNRIPRVTETNINWQFSDLYLQDGDFLRIANITLGYDFSKLTTWKFANQIRLYVQGQNLFTFTKYDGMDPEIGYGTDGWVSGIDLGYYPRPKVVLFGANIKF</sequence>
<dbReference type="AlphaFoldDB" id="A0A4Q6XR35"/>
<feature type="chain" id="PRO_5020237510" evidence="8">
    <location>
        <begin position="27"/>
        <end position="1047"/>
    </location>
</feature>